<dbReference type="InterPro" id="IPR011011">
    <property type="entry name" value="Znf_FYVE_PHD"/>
</dbReference>
<evidence type="ECO:0000256" key="4">
    <source>
        <dbReference type="ARBA" id="ARBA00022833"/>
    </source>
</evidence>
<keyword evidence="9" id="KW-1185">Reference proteome</keyword>
<dbReference type="GO" id="GO:0045944">
    <property type="term" value="P:positive regulation of transcription by RNA polymerase II"/>
    <property type="evidence" value="ECO:0007669"/>
    <property type="project" value="TreeGrafter"/>
</dbReference>
<dbReference type="GO" id="GO:0000977">
    <property type="term" value="F:RNA polymerase II transcription regulatory region sequence-specific DNA binding"/>
    <property type="evidence" value="ECO:0007669"/>
    <property type="project" value="TreeGrafter"/>
</dbReference>
<gene>
    <name evidence="8" type="ORF">PHJA_001041900</name>
</gene>
<evidence type="ECO:0000313" key="9">
    <source>
        <dbReference type="Proteomes" id="UP000653305"/>
    </source>
</evidence>
<evidence type="ECO:0000313" key="8">
    <source>
        <dbReference type="EMBL" id="GFP88982.1"/>
    </source>
</evidence>
<sequence length="356" mass="38805">MRRTLSHVDRRERRRGSCPRRSTLSLRQADPDSNPPSSSTARRRRRRVSKMTTPKVSSCSPTHMADFVNLPPHSRLNLPPKLTSNYNPAISKSITPTGDAPLPAISIEGESNPNIPAPTKLKLTTTSQGELVTSPNISDANLAMTGTKGYVGIHSSGFGDFLLKPELLRAIVDSGFEHPSEGKILCVVNPTSVVKSSENSSIGYCDLTSNGSTSMHGLKIKTMRMIIKKLVVIHYITLQFLRTWISICLSAVKEDQRMHKLVFENGGLPNGSEVAYYSNGKVSPSQFEAHAGRASRINPYMYIYTSNGVSLHEFAVSLLKGSKYSSNNNDDVCIICADGGKLVLCDGCPRAFHKGG</sequence>
<feature type="compositionally biased region" description="Polar residues" evidence="6">
    <location>
        <begin position="50"/>
        <end position="61"/>
    </location>
</feature>
<keyword evidence="8" id="KW-0378">Hydrolase</keyword>
<dbReference type="SUPFAM" id="SSF57903">
    <property type="entry name" value="FYVE/PHD zinc finger"/>
    <property type="match status" value="1"/>
</dbReference>
<dbReference type="InterPro" id="IPR032308">
    <property type="entry name" value="TDBD"/>
</dbReference>
<keyword evidence="8" id="KW-0067">ATP-binding</keyword>
<dbReference type="OrthoDB" id="1695249at2759"/>
<dbReference type="GO" id="GO:0005634">
    <property type="term" value="C:nucleus"/>
    <property type="evidence" value="ECO:0007669"/>
    <property type="project" value="UniProtKB-SubCell"/>
</dbReference>
<organism evidence="8 9">
    <name type="scientific">Phtheirospermum japonicum</name>
    <dbReference type="NCBI Taxonomy" id="374723"/>
    <lineage>
        <taxon>Eukaryota</taxon>
        <taxon>Viridiplantae</taxon>
        <taxon>Streptophyta</taxon>
        <taxon>Embryophyta</taxon>
        <taxon>Tracheophyta</taxon>
        <taxon>Spermatophyta</taxon>
        <taxon>Magnoliopsida</taxon>
        <taxon>eudicotyledons</taxon>
        <taxon>Gunneridae</taxon>
        <taxon>Pentapetalae</taxon>
        <taxon>asterids</taxon>
        <taxon>lamiids</taxon>
        <taxon>Lamiales</taxon>
        <taxon>Orobanchaceae</taxon>
        <taxon>Orobanchaceae incertae sedis</taxon>
        <taxon>Phtheirospermum</taxon>
    </lineage>
</organism>
<keyword evidence="3" id="KW-0863">Zinc-finger</keyword>
<dbReference type="EMBL" id="BMAC01000177">
    <property type="protein sequence ID" value="GFP88982.1"/>
    <property type="molecule type" value="Genomic_DNA"/>
</dbReference>
<dbReference type="Gene3D" id="3.30.40.10">
    <property type="entry name" value="Zinc/RING finger domain, C3HC4 (zinc finger)"/>
    <property type="match status" value="1"/>
</dbReference>
<dbReference type="GO" id="GO:0003682">
    <property type="term" value="F:chromatin binding"/>
    <property type="evidence" value="ECO:0007669"/>
    <property type="project" value="TreeGrafter"/>
</dbReference>
<feature type="compositionally biased region" description="Basic and acidic residues" evidence="6">
    <location>
        <begin position="1"/>
        <end position="11"/>
    </location>
</feature>
<dbReference type="GO" id="GO:0008270">
    <property type="term" value="F:zinc ion binding"/>
    <property type="evidence" value="ECO:0007669"/>
    <property type="project" value="UniProtKB-KW"/>
</dbReference>
<evidence type="ECO:0000259" key="7">
    <source>
        <dbReference type="Pfam" id="PF16135"/>
    </source>
</evidence>
<dbReference type="GO" id="GO:0042393">
    <property type="term" value="F:histone binding"/>
    <property type="evidence" value="ECO:0007669"/>
    <property type="project" value="TreeGrafter"/>
</dbReference>
<dbReference type="AlphaFoldDB" id="A0A830BSJ4"/>
<dbReference type="Proteomes" id="UP000653305">
    <property type="component" value="Unassembled WGS sequence"/>
</dbReference>
<evidence type="ECO:0000256" key="6">
    <source>
        <dbReference type="SAM" id="MobiDB-lite"/>
    </source>
</evidence>
<keyword evidence="8" id="KW-0347">Helicase</keyword>
<feature type="domain" description="Tify" evidence="7">
    <location>
        <begin position="281"/>
        <end position="313"/>
    </location>
</feature>
<dbReference type="PANTHER" id="PTHR47025">
    <property type="entry name" value="AUTOIMMUNE REGULATOR"/>
    <property type="match status" value="1"/>
</dbReference>
<reference evidence="8" key="1">
    <citation type="submission" date="2020-07" db="EMBL/GenBank/DDBJ databases">
        <title>Ethylene signaling mediates host invasion by parasitic plants.</title>
        <authorList>
            <person name="Yoshida S."/>
        </authorList>
    </citation>
    <scope>NUCLEOTIDE SEQUENCE</scope>
    <source>
        <strain evidence="8">Okayama</strain>
    </source>
</reference>
<keyword evidence="4" id="KW-0862">Zinc</keyword>
<keyword evidence="5" id="KW-0539">Nucleus</keyword>
<protein>
    <submittedName>
        <fullName evidence="8">Dead-box ATP-dependent RNA helicase 56</fullName>
    </submittedName>
</protein>
<dbReference type="InterPro" id="IPR013083">
    <property type="entry name" value="Znf_RING/FYVE/PHD"/>
</dbReference>
<evidence type="ECO:0000256" key="3">
    <source>
        <dbReference type="ARBA" id="ARBA00022771"/>
    </source>
</evidence>
<evidence type="ECO:0000256" key="1">
    <source>
        <dbReference type="ARBA" id="ARBA00004123"/>
    </source>
</evidence>
<comment type="caution">
    <text evidence="8">The sequence shown here is derived from an EMBL/GenBank/DDBJ whole genome shotgun (WGS) entry which is preliminary data.</text>
</comment>
<dbReference type="PANTHER" id="PTHR47025:SF27">
    <property type="entry name" value="PHD-TYPE DOMAIN-CONTAINING PROTEIN"/>
    <property type="match status" value="1"/>
</dbReference>
<dbReference type="GO" id="GO:0004386">
    <property type="term" value="F:helicase activity"/>
    <property type="evidence" value="ECO:0007669"/>
    <property type="project" value="UniProtKB-KW"/>
</dbReference>
<keyword evidence="8" id="KW-0547">Nucleotide-binding</keyword>
<keyword evidence="2" id="KW-0479">Metal-binding</keyword>
<proteinExistence type="predicted"/>
<accession>A0A830BSJ4</accession>
<feature type="region of interest" description="Disordered" evidence="6">
    <location>
        <begin position="1"/>
        <end position="64"/>
    </location>
</feature>
<evidence type="ECO:0000256" key="2">
    <source>
        <dbReference type="ARBA" id="ARBA00022723"/>
    </source>
</evidence>
<name>A0A830BSJ4_9LAMI</name>
<evidence type="ECO:0000256" key="5">
    <source>
        <dbReference type="ARBA" id="ARBA00023242"/>
    </source>
</evidence>
<dbReference type="Pfam" id="PF16135">
    <property type="entry name" value="TDBD"/>
    <property type="match status" value="1"/>
</dbReference>
<comment type="subcellular location">
    <subcellularLocation>
        <location evidence="1">Nucleus</location>
    </subcellularLocation>
</comment>